<evidence type="ECO:0000256" key="7">
    <source>
        <dbReference type="ARBA" id="ARBA00022989"/>
    </source>
</evidence>
<dbReference type="GO" id="GO:0051260">
    <property type="term" value="P:protein homooligomerization"/>
    <property type="evidence" value="ECO:0007669"/>
    <property type="project" value="UniProtKB-ARBA"/>
</dbReference>
<evidence type="ECO:0000256" key="12">
    <source>
        <dbReference type="ARBA" id="ARBA00023242"/>
    </source>
</evidence>
<evidence type="ECO:0000256" key="4">
    <source>
        <dbReference type="ARBA" id="ARBA00022692"/>
    </source>
</evidence>
<dbReference type="EMBL" id="GILB01007117">
    <property type="protein sequence ID" value="NUU87450.1"/>
    <property type="molecule type" value="Transcribed_RNA"/>
</dbReference>
<keyword evidence="7 16" id="KW-1133">Transmembrane helix</keyword>
<organism evidence="18">
    <name type="scientific">Populus davidiana</name>
    <dbReference type="NCBI Taxonomy" id="266767"/>
    <lineage>
        <taxon>Eukaryota</taxon>
        <taxon>Viridiplantae</taxon>
        <taxon>Streptophyta</taxon>
        <taxon>Embryophyta</taxon>
        <taxon>Tracheophyta</taxon>
        <taxon>Spermatophyta</taxon>
        <taxon>Magnoliopsida</taxon>
        <taxon>eudicotyledons</taxon>
        <taxon>Gunneridae</taxon>
        <taxon>Pentapetalae</taxon>
        <taxon>rosids</taxon>
        <taxon>fabids</taxon>
        <taxon>Malpighiales</taxon>
        <taxon>Salicaceae</taxon>
        <taxon>Saliceae</taxon>
        <taxon>Populus</taxon>
    </lineage>
</organism>
<dbReference type="AlphaFoldDB" id="A0A6M2EQ59"/>
<keyword evidence="11" id="KW-0206">Cytoskeleton</keyword>
<name>A0A6M2EQ59_9ROSI</name>
<dbReference type="PANTHER" id="PTHR12911">
    <property type="entry name" value="SAD1/UNC-84-LIKE PROTEIN-RELATED"/>
    <property type="match status" value="1"/>
</dbReference>
<evidence type="ECO:0000256" key="16">
    <source>
        <dbReference type="SAM" id="Phobius"/>
    </source>
</evidence>
<protein>
    <recommendedName>
        <fullName evidence="17">SUN domain-containing protein</fullName>
    </recommendedName>
</protein>
<dbReference type="GO" id="GO:0005637">
    <property type="term" value="C:nuclear inner membrane"/>
    <property type="evidence" value="ECO:0007669"/>
    <property type="project" value="UniProtKB-SubCell"/>
</dbReference>
<dbReference type="GO" id="GO:0051291">
    <property type="term" value="P:protein heterooligomerization"/>
    <property type="evidence" value="ECO:0007669"/>
    <property type="project" value="UniProtKB-ARBA"/>
</dbReference>
<proteinExistence type="predicted"/>
<dbReference type="Gene3D" id="2.60.120.260">
    <property type="entry name" value="Galactose-binding domain-like"/>
    <property type="match status" value="1"/>
</dbReference>
<reference evidence="18" key="1">
    <citation type="submission" date="2020-03" db="EMBL/GenBank/DDBJ databases">
        <authorList>
            <person name="Zhang R."/>
        </authorList>
    </citation>
    <scope>NUCLEOTIDE SEQUENCE</scope>
</reference>
<evidence type="ECO:0000256" key="6">
    <source>
        <dbReference type="ARBA" id="ARBA00022968"/>
    </source>
</evidence>
<dbReference type="Pfam" id="PF07738">
    <property type="entry name" value="Sad1_UNC"/>
    <property type="match status" value="1"/>
</dbReference>
<evidence type="ECO:0000256" key="2">
    <source>
        <dbReference type="ARBA" id="ARBA00022490"/>
    </source>
</evidence>
<feature type="region of interest" description="Disordered" evidence="15">
    <location>
        <begin position="1"/>
        <end position="29"/>
    </location>
</feature>
<comment type="subcellular location">
    <subcellularLocation>
        <location evidence="14">Cytoplasm</location>
        <location evidence="14">Cytoskeleton</location>
        <location evidence="14">Phragmoplast</location>
    </subcellularLocation>
    <subcellularLocation>
        <location evidence="1">Endoplasmic reticulum membrane</location>
        <topology evidence="1">Single-pass type II membrane protein</topology>
    </subcellularLocation>
    <subcellularLocation>
        <location evidence="13">Nucleus inner membrane</location>
        <topology evidence="13">Single-pass type II membrane protein</topology>
    </subcellularLocation>
</comment>
<dbReference type="PROSITE" id="PS51469">
    <property type="entry name" value="SUN"/>
    <property type="match status" value="1"/>
</dbReference>
<evidence type="ECO:0000256" key="9">
    <source>
        <dbReference type="ARBA" id="ARBA00023054"/>
    </source>
</evidence>
<dbReference type="GO" id="GO:0070197">
    <property type="term" value="P:meiotic attachment of telomere to nuclear envelope"/>
    <property type="evidence" value="ECO:0007669"/>
    <property type="project" value="UniProtKB-ARBA"/>
</dbReference>
<keyword evidence="8" id="KW-0007">Acetylation</keyword>
<keyword evidence="12" id="KW-0539">Nucleus</keyword>
<keyword evidence="9" id="KW-0175">Coiled coil</keyword>
<feature type="compositionally biased region" description="Polar residues" evidence="15">
    <location>
        <begin position="1"/>
        <end position="12"/>
    </location>
</feature>
<dbReference type="FunFam" id="2.60.120.260:FF:000096">
    <property type="entry name" value="SUN domain protein1"/>
    <property type="match status" value="1"/>
</dbReference>
<keyword evidence="6" id="KW-0735">Signal-anchor</keyword>
<keyword evidence="3" id="KW-0597">Phosphoprotein</keyword>
<keyword evidence="10 16" id="KW-0472">Membrane</keyword>
<evidence type="ECO:0000256" key="3">
    <source>
        <dbReference type="ARBA" id="ARBA00022553"/>
    </source>
</evidence>
<dbReference type="GO" id="GO:0090435">
    <property type="term" value="P:protein localization to nuclear envelope"/>
    <property type="evidence" value="ECO:0007669"/>
    <property type="project" value="UniProtKB-ARBA"/>
</dbReference>
<dbReference type="InterPro" id="IPR012919">
    <property type="entry name" value="SUN_dom"/>
</dbReference>
<sequence>MSASTVSITANPASARRRPVVVSDKKSPSNNIELVVPHEQQINGGGGGKANVTAAASRDLSHHSILERTVKDLQVKKTSSTISPRRARKVEKPRWMKVVSVFTKNFVLLLVLAGLVQMVRKLAVKSGGIESASVGTQMGLSEFDGRIAEMESMVKTAVKMIQVQVEVVDKKIASEVGGLRREISKKIDDKGVILEKELRKLVERSEGLEKKIGELKAGDWLSKEDFEKFYEQFKKAKGGEFDGSDVSLDDIMVYAREIVQKEIEKHAADGLGRVDYALASSGGMVVKHSDPYMAGRGVNWFLKGRGVHPNADEMLKPSFGEPGKCFALKGSSGFVQIKLRGAIVPEAVTLEHVAKSVAYDRSTAPKDCRVSGWLQNRDLHTADDEEKMLLLTEFTYDLEKSNAQTFNVMDNTASGLVDTVRLDFTSNHGSPSLTCIYRLRVHGYEPNPSSMTAMQP</sequence>
<evidence type="ECO:0000256" key="15">
    <source>
        <dbReference type="SAM" id="MobiDB-lite"/>
    </source>
</evidence>
<evidence type="ECO:0000256" key="11">
    <source>
        <dbReference type="ARBA" id="ARBA00023212"/>
    </source>
</evidence>
<evidence type="ECO:0000313" key="18">
    <source>
        <dbReference type="EMBL" id="NUU87450.1"/>
    </source>
</evidence>
<dbReference type="GO" id="GO:0009524">
    <property type="term" value="C:phragmoplast"/>
    <property type="evidence" value="ECO:0007669"/>
    <property type="project" value="UniProtKB-SubCell"/>
</dbReference>
<dbReference type="GO" id="GO:0043495">
    <property type="term" value="F:protein-membrane adaptor activity"/>
    <property type="evidence" value="ECO:0007669"/>
    <property type="project" value="UniProtKB-ARBA"/>
</dbReference>
<evidence type="ECO:0000259" key="17">
    <source>
        <dbReference type="PROSITE" id="PS51469"/>
    </source>
</evidence>
<dbReference type="GO" id="GO:0005789">
    <property type="term" value="C:endoplasmic reticulum membrane"/>
    <property type="evidence" value="ECO:0007669"/>
    <property type="project" value="UniProtKB-SubCell"/>
</dbReference>
<keyword evidence="4 16" id="KW-0812">Transmembrane</keyword>
<accession>A0A6M2EQ59</accession>
<evidence type="ECO:0000256" key="1">
    <source>
        <dbReference type="ARBA" id="ARBA00004648"/>
    </source>
</evidence>
<keyword evidence="5" id="KW-0256">Endoplasmic reticulum</keyword>
<evidence type="ECO:0000256" key="14">
    <source>
        <dbReference type="ARBA" id="ARBA00060413"/>
    </source>
</evidence>
<dbReference type="GO" id="GO:0006997">
    <property type="term" value="P:nucleus organization"/>
    <property type="evidence" value="ECO:0007669"/>
    <property type="project" value="UniProtKB-ARBA"/>
</dbReference>
<dbReference type="PANTHER" id="PTHR12911:SF8">
    <property type="entry name" value="KLAROID PROTEIN-RELATED"/>
    <property type="match status" value="1"/>
</dbReference>
<feature type="domain" description="SUN" evidence="17">
    <location>
        <begin position="281"/>
        <end position="446"/>
    </location>
</feature>
<evidence type="ECO:0000256" key="13">
    <source>
        <dbReference type="ARBA" id="ARBA00037816"/>
    </source>
</evidence>
<evidence type="ECO:0000256" key="10">
    <source>
        <dbReference type="ARBA" id="ARBA00023136"/>
    </source>
</evidence>
<feature type="transmembrane region" description="Helical" evidence="16">
    <location>
        <begin position="95"/>
        <end position="116"/>
    </location>
</feature>
<dbReference type="InterPro" id="IPR045119">
    <property type="entry name" value="SUN1-5"/>
</dbReference>
<keyword evidence="2" id="KW-0963">Cytoplasm</keyword>
<evidence type="ECO:0000256" key="8">
    <source>
        <dbReference type="ARBA" id="ARBA00022990"/>
    </source>
</evidence>
<evidence type="ECO:0000256" key="5">
    <source>
        <dbReference type="ARBA" id="ARBA00022824"/>
    </source>
</evidence>